<dbReference type="Pfam" id="PF00078">
    <property type="entry name" value="RVT_1"/>
    <property type="match status" value="1"/>
</dbReference>
<sequence length="532" mass="61033">MTPDKNRAFYEALTRHNYFPNQKTNIGELPPCLSTRRFTPEIAEQIANIPRGHNPDSKARSKGYDLVEYTATRYNNVPRVLSLVHPKAHALLCQHINAHWDKLKHVEDNERSRIKPEYHEDGRYVIMGYGCAIEKIDTIHSKSFGKKFRVHTDISNCFNSIYSHSLSWALVGFDEAKRKAGNQHQNEWFNQYDFHQRNTKRAETQGIPIGPTTSNIAVESILGKIDSELSEAGFDFQRYIDDYECYCKTREEADKFILVLGKQLAKYKMTLHLNKTKVVELPHPHEDEWTIELKSALPSRLQNDNEAPKLSSSEILSFFNKAILLNKSTPDGSVLKYAIHIILNFIDDNAASSVYGCVLNLAWHYPILIPFLDTLIEKSEFEPEVFVDNLNAIIIENARQSRSDGMCWPLHIFRKNKVVPSDDVVKAVLESKDCVALTILNSFIPDNGKIKAFANTIVNSDDLYEKDRYWLLLYQLYLAGDVKNAYQDKKVFEIMKSQKVDFLPDESQSEAELLCETKKLEAIFGEVAELAF</sequence>
<dbReference type="RefSeq" id="WP_017053516.1">
    <property type="nucleotide sequence ID" value="NZ_AJYW02000243.1"/>
</dbReference>
<feature type="domain" description="Reverse transcriptase" evidence="1">
    <location>
        <begin position="1"/>
        <end position="323"/>
    </location>
</feature>
<reference evidence="2 3" key="1">
    <citation type="journal article" date="2012" name="Science">
        <title>Ecological populations of bacteria act as socially cohesive units of antibiotic production and resistance.</title>
        <authorList>
            <person name="Cordero O.X."/>
            <person name="Wildschutte H."/>
            <person name="Kirkup B."/>
            <person name="Proehl S."/>
            <person name="Ngo L."/>
            <person name="Hussain F."/>
            <person name="Le Roux F."/>
            <person name="Mincer T."/>
            <person name="Polz M.F."/>
        </authorList>
    </citation>
    <scope>NUCLEOTIDE SEQUENCE [LARGE SCALE GENOMIC DNA]</scope>
    <source>
        <strain evidence="2 3">FF-238</strain>
    </source>
</reference>
<dbReference type="InterPro" id="IPR000477">
    <property type="entry name" value="RT_dom"/>
</dbReference>
<dbReference type="AlphaFoldDB" id="A0A1E5CU26"/>
<dbReference type="Proteomes" id="UP000094165">
    <property type="component" value="Unassembled WGS sequence"/>
</dbReference>
<dbReference type="CDD" id="cd01646">
    <property type="entry name" value="RT_Bac_retron_I"/>
    <property type="match status" value="1"/>
</dbReference>
<dbReference type="NCBIfam" id="NF041749">
    <property type="entry name" value="Drt4"/>
    <property type="match status" value="1"/>
</dbReference>
<accession>A0A1E5CU26</accession>
<name>A0A1E5CU26_9VIBR</name>
<evidence type="ECO:0000313" key="3">
    <source>
        <dbReference type="Proteomes" id="UP000094165"/>
    </source>
</evidence>
<keyword evidence="3" id="KW-1185">Reference proteome</keyword>
<comment type="caution">
    <text evidence="2">The sequence shown here is derived from an EMBL/GenBank/DDBJ whole genome shotgun (WGS) entry which is preliminary data.</text>
</comment>
<protein>
    <recommendedName>
        <fullName evidence="1">Reverse transcriptase domain-containing protein</fullName>
    </recommendedName>
</protein>
<organism evidence="2 3">
    <name type="scientific">Vibrio genomosp. F6 str. FF-238</name>
    <dbReference type="NCBI Taxonomy" id="1191298"/>
    <lineage>
        <taxon>Bacteria</taxon>
        <taxon>Pseudomonadati</taxon>
        <taxon>Pseudomonadota</taxon>
        <taxon>Gammaproteobacteria</taxon>
        <taxon>Vibrionales</taxon>
        <taxon>Vibrionaceae</taxon>
        <taxon>Vibrio</taxon>
    </lineage>
</organism>
<dbReference type="PROSITE" id="PS50878">
    <property type="entry name" value="RT_POL"/>
    <property type="match status" value="1"/>
</dbReference>
<dbReference type="EMBL" id="AJYW02000243">
    <property type="protein sequence ID" value="OEE73411.1"/>
    <property type="molecule type" value="Genomic_DNA"/>
</dbReference>
<gene>
    <name evidence="2" type="ORF">A130_18640</name>
</gene>
<proteinExistence type="predicted"/>
<evidence type="ECO:0000259" key="1">
    <source>
        <dbReference type="PROSITE" id="PS50878"/>
    </source>
</evidence>
<evidence type="ECO:0000313" key="2">
    <source>
        <dbReference type="EMBL" id="OEE73411.1"/>
    </source>
</evidence>